<keyword evidence="2 3" id="KW-0175">Coiled coil</keyword>
<evidence type="ECO:0000313" key="4">
    <source>
        <dbReference type="EMBL" id="KAF5200355.1"/>
    </source>
</evidence>
<dbReference type="OrthoDB" id="852135at2759"/>
<reference evidence="4 5" key="1">
    <citation type="submission" date="2020-06" db="EMBL/GenBank/DDBJ databases">
        <title>Transcriptomic and genomic resources for Thalictrum thalictroides and T. hernandezii: Facilitating candidate gene discovery in an emerging model plant lineage.</title>
        <authorList>
            <person name="Arias T."/>
            <person name="Riano-Pachon D.M."/>
            <person name="Di Stilio V.S."/>
        </authorList>
    </citation>
    <scope>NUCLEOTIDE SEQUENCE [LARGE SCALE GENOMIC DNA]</scope>
    <source>
        <strain evidence="5">cv. WT478/WT964</strain>
        <tissue evidence="4">Leaves</tissue>
    </source>
</reference>
<dbReference type="AlphaFoldDB" id="A0A7J6WV37"/>
<dbReference type="GO" id="GO:0005829">
    <property type="term" value="C:cytosol"/>
    <property type="evidence" value="ECO:0007669"/>
    <property type="project" value="TreeGrafter"/>
</dbReference>
<keyword evidence="5" id="KW-1185">Reference proteome</keyword>
<dbReference type="InterPro" id="IPR008545">
    <property type="entry name" value="Web"/>
</dbReference>
<feature type="coiled-coil region" evidence="3">
    <location>
        <begin position="128"/>
        <end position="162"/>
    </location>
</feature>
<dbReference type="EMBL" id="JABWDY010010843">
    <property type="protein sequence ID" value="KAF5200355.1"/>
    <property type="molecule type" value="Genomic_DNA"/>
</dbReference>
<dbReference type="Proteomes" id="UP000554482">
    <property type="component" value="Unassembled WGS sequence"/>
</dbReference>
<comment type="similarity">
    <text evidence="1">Belongs to the WEB family.</text>
</comment>
<name>A0A7J6WV37_THATH</name>
<evidence type="ECO:0000256" key="2">
    <source>
        <dbReference type="ARBA" id="ARBA00023054"/>
    </source>
</evidence>
<comment type="caution">
    <text evidence="4">The sequence shown here is derived from an EMBL/GenBank/DDBJ whole genome shotgun (WGS) entry which is preliminary data.</text>
</comment>
<dbReference type="PANTHER" id="PTHR32054:SF70">
    <property type="entry name" value="OS07G0620100 PROTEIN"/>
    <property type="match status" value="1"/>
</dbReference>
<protein>
    <recommendedName>
        <fullName evidence="6">WEB family protein</fullName>
    </recommendedName>
</protein>
<dbReference type="Pfam" id="PF05701">
    <property type="entry name" value="WEMBL"/>
    <property type="match status" value="1"/>
</dbReference>
<evidence type="ECO:0008006" key="6">
    <source>
        <dbReference type="Google" id="ProtNLM"/>
    </source>
</evidence>
<proteinExistence type="inferred from homology"/>
<evidence type="ECO:0000256" key="1">
    <source>
        <dbReference type="ARBA" id="ARBA00005485"/>
    </source>
</evidence>
<dbReference type="GO" id="GO:0009904">
    <property type="term" value="P:chloroplast accumulation movement"/>
    <property type="evidence" value="ECO:0007669"/>
    <property type="project" value="TreeGrafter"/>
</dbReference>
<evidence type="ECO:0000313" key="5">
    <source>
        <dbReference type="Proteomes" id="UP000554482"/>
    </source>
</evidence>
<organism evidence="4 5">
    <name type="scientific">Thalictrum thalictroides</name>
    <name type="common">Rue-anemone</name>
    <name type="synonym">Anemone thalictroides</name>
    <dbReference type="NCBI Taxonomy" id="46969"/>
    <lineage>
        <taxon>Eukaryota</taxon>
        <taxon>Viridiplantae</taxon>
        <taxon>Streptophyta</taxon>
        <taxon>Embryophyta</taxon>
        <taxon>Tracheophyta</taxon>
        <taxon>Spermatophyta</taxon>
        <taxon>Magnoliopsida</taxon>
        <taxon>Ranunculales</taxon>
        <taxon>Ranunculaceae</taxon>
        <taxon>Thalictroideae</taxon>
        <taxon>Thalictrum</taxon>
    </lineage>
</organism>
<gene>
    <name evidence="4" type="ORF">FRX31_010055</name>
</gene>
<dbReference type="GO" id="GO:0009903">
    <property type="term" value="P:chloroplast avoidance movement"/>
    <property type="evidence" value="ECO:0007669"/>
    <property type="project" value="TreeGrafter"/>
</dbReference>
<sequence length="353" mass="40731">MTSADDDIQQVKPSDSPFMLREEGNEYYLQITKFTGKLYETPPKPTKMDELSNTKEEIKKARERVVQSWLDSKPLIDQLEKLQLDLKNAKTRSSMATVVIPELETHLETTNASIQFKKENEIETRATIEELGKSLEKVHDEMEALKVETDNKRRARAKLKQEVRLRKQTLRSLQLTLRAVRIESEALRSSAADALFHISKSNTDDEATVQLTHEEYQALTRRANEEMELTDWRVSVSMEQKHAAEASQDEALRRLKDIHTGNILRKRGMEENILPEIREQEIEVEAEKDGLRKEKPTHGNNRASLQEILVTANDNSFAQNFTRPRNNHNKKMATRKKSSILHQIKSLFCSNGK</sequence>
<evidence type="ECO:0000256" key="3">
    <source>
        <dbReference type="SAM" id="Coils"/>
    </source>
</evidence>
<dbReference type="PANTHER" id="PTHR32054">
    <property type="entry name" value="HEAVY CHAIN, PUTATIVE, EXPRESSED-RELATED-RELATED"/>
    <property type="match status" value="1"/>
</dbReference>
<accession>A0A7J6WV37</accession>